<dbReference type="NCBIfam" id="TIGR02228">
    <property type="entry name" value="sigpep_I_arch"/>
    <property type="match status" value="1"/>
</dbReference>
<comment type="caution">
    <text evidence="9">The sequence shown here is derived from an EMBL/GenBank/DDBJ whole genome shotgun (WGS) entry which is preliminary data.</text>
</comment>
<evidence type="ECO:0000256" key="2">
    <source>
        <dbReference type="ARBA" id="ARBA00022692"/>
    </source>
</evidence>
<dbReference type="RefSeq" id="WP_109229323.1">
    <property type="nucleotide sequence ID" value="NZ_PYHR01000002.1"/>
</dbReference>
<feature type="compositionally biased region" description="Basic and acidic residues" evidence="6">
    <location>
        <begin position="219"/>
        <end position="231"/>
    </location>
</feature>
<dbReference type="InterPro" id="IPR036286">
    <property type="entry name" value="LexA/Signal_pep-like_sf"/>
</dbReference>
<feature type="transmembrane region" description="Helical" evidence="7">
    <location>
        <begin position="176"/>
        <end position="194"/>
    </location>
</feature>
<proteinExistence type="predicted"/>
<feature type="domain" description="Peptidase S26" evidence="8">
    <location>
        <begin position="52"/>
        <end position="122"/>
    </location>
</feature>
<keyword evidence="4 7" id="KW-0472">Membrane</keyword>
<name>A0A2U1ZVF0_9MICO</name>
<keyword evidence="2 7" id="KW-0812">Transmembrane</keyword>
<dbReference type="EMBL" id="PYHR01000002">
    <property type="protein sequence ID" value="PWD50941.1"/>
    <property type="molecule type" value="Genomic_DNA"/>
</dbReference>
<reference evidence="9 10" key="1">
    <citation type="submission" date="2018-03" db="EMBL/GenBank/DDBJ databases">
        <title>Genome assembly of novel Miniimonas species PCH200.</title>
        <authorList>
            <person name="Thakur V."/>
            <person name="Kumar V."/>
            <person name="Singh D."/>
        </authorList>
    </citation>
    <scope>NUCLEOTIDE SEQUENCE [LARGE SCALE GENOMIC DNA]</scope>
    <source>
        <strain evidence="9 10">PCH200</strain>
    </source>
</reference>
<dbReference type="SUPFAM" id="SSF51306">
    <property type="entry name" value="LexA/Signal peptidase"/>
    <property type="match status" value="1"/>
</dbReference>
<dbReference type="Proteomes" id="UP000245166">
    <property type="component" value="Unassembled WGS sequence"/>
</dbReference>
<dbReference type="InterPro" id="IPR001733">
    <property type="entry name" value="Peptidase_S26B"/>
</dbReference>
<feature type="region of interest" description="Disordered" evidence="6">
    <location>
        <begin position="1"/>
        <end position="36"/>
    </location>
</feature>
<evidence type="ECO:0000256" key="4">
    <source>
        <dbReference type="ARBA" id="ARBA00023136"/>
    </source>
</evidence>
<evidence type="ECO:0000256" key="3">
    <source>
        <dbReference type="ARBA" id="ARBA00022989"/>
    </source>
</evidence>
<dbReference type="GO" id="GO:0006465">
    <property type="term" value="P:signal peptide processing"/>
    <property type="evidence" value="ECO:0007669"/>
    <property type="project" value="UniProtKB-UniRule"/>
</dbReference>
<evidence type="ECO:0000313" key="9">
    <source>
        <dbReference type="EMBL" id="PWD50941.1"/>
    </source>
</evidence>
<dbReference type="OrthoDB" id="3178064at2"/>
<dbReference type="GO" id="GO:0016020">
    <property type="term" value="C:membrane"/>
    <property type="evidence" value="ECO:0007669"/>
    <property type="project" value="UniProtKB-SubCell"/>
</dbReference>
<dbReference type="PANTHER" id="PTHR10806:SF6">
    <property type="entry name" value="SIGNAL PEPTIDASE COMPLEX CATALYTIC SUBUNIT SEC11"/>
    <property type="match status" value="1"/>
</dbReference>
<dbReference type="Pfam" id="PF10502">
    <property type="entry name" value="Peptidase_S26"/>
    <property type="match status" value="1"/>
</dbReference>
<accession>A0A2U1ZVF0</accession>
<dbReference type="GO" id="GO:0004252">
    <property type="term" value="F:serine-type endopeptidase activity"/>
    <property type="evidence" value="ECO:0007669"/>
    <property type="project" value="UniProtKB-UniRule"/>
</dbReference>
<feature type="region of interest" description="Disordered" evidence="6">
    <location>
        <begin position="199"/>
        <end position="231"/>
    </location>
</feature>
<evidence type="ECO:0000256" key="6">
    <source>
        <dbReference type="SAM" id="MobiDB-lite"/>
    </source>
</evidence>
<protein>
    <recommendedName>
        <fullName evidence="5">Signal peptidase I</fullName>
        <ecNumber evidence="5">3.4.21.89</ecNumber>
    </recommendedName>
</protein>
<gene>
    <name evidence="9" type="ORF">C8046_10035</name>
</gene>
<keyword evidence="3 7" id="KW-1133">Transmembrane helix</keyword>
<dbReference type="InterPro" id="IPR019533">
    <property type="entry name" value="Peptidase_S26"/>
</dbReference>
<dbReference type="EC" id="3.4.21.89" evidence="5"/>
<evidence type="ECO:0000313" key="10">
    <source>
        <dbReference type="Proteomes" id="UP000245166"/>
    </source>
</evidence>
<dbReference type="PRINTS" id="PR00728">
    <property type="entry name" value="SIGNALPTASE"/>
</dbReference>
<evidence type="ECO:0000256" key="1">
    <source>
        <dbReference type="ARBA" id="ARBA00004370"/>
    </source>
</evidence>
<organism evidence="9 10">
    <name type="scientific">Serinibacter arcticus</name>
    <dbReference type="NCBI Taxonomy" id="1655435"/>
    <lineage>
        <taxon>Bacteria</taxon>
        <taxon>Bacillati</taxon>
        <taxon>Actinomycetota</taxon>
        <taxon>Actinomycetes</taxon>
        <taxon>Micrococcales</taxon>
        <taxon>Beutenbergiaceae</taxon>
        <taxon>Serinibacter</taxon>
    </lineage>
</organism>
<evidence type="ECO:0000256" key="7">
    <source>
        <dbReference type="SAM" id="Phobius"/>
    </source>
</evidence>
<dbReference type="CDD" id="cd06530">
    <property type="entry name" value="S26_SPase_I"/>
    <property type="match status" value="1"/>
</dbReference>
<feature type="transmembrane region" description="Helical" evidence="7">
    <location>
        <begin position="39"/>
        <end position="65"/>
    </location>
</feature>
<comment type="subcellular location">
    <subcellularLocation>
        <location evidence="1">Membrane</location>
    </subcellularLocation>
</comment>
<dbReference type="AlphaFoldDB" id="A0A2U1ZVF0"/>
<evidence type="ECO:0000256" key="5">
    <source>
        <dbReference type="NCBIfam" id="TIGR02228"/>
    </source>
</evidence>
<sequence>MSTTAPATSRRHARATAGTPSGARHDAARPSGSDRKPSFLRGVLSGVVTVALVALVGLALALAVVPRVMGGASLTVLSGSMEPTYSPGDIVVSVPQDRYTVGDVVTFQPVSNDPTLITHRVVSVLSSAQGPTYVTRGDANGVDDAPLEPEQIMGEVIYSVPYLGHVTHAAGNRTTVVVATVGLGLVGYGLYLFGSGWRDGRRRRSSVPAKTATDADPVVTHDDASNDKDPR</sequence>
<evidence type="ECO:0000259" key="8">
    <source>
        <dbReference type="Pfam" id="PF10502"/>
    </source>
</evidence>
<keyword evidence="10" id="KW-1185">Reference proteome</keyword>
<dbReference type="GO" id="GO:0009003">
    <property type="term" value="F:signal peptidase activity"/>
    <property type="evidence" value="ECO:0007669"/>
    <property type="project" value="UniProtKB-EC"/>
</dbReference>
<feature type="compositionally biased region" description="Basic and acidic residues" evidence="6">
    <location>
        <begin position="23"/>
        <end position="36"/>
    </location>
</feature>
<dbReference type="PANTHER" id="PTHR10806">
    <property type="entry name" value="SIGNAL PEPTIDASE COMPLEX CATALYTIC SUBUNIT SEC11"/>
    <property type="match status" value="1"/>
</dbReference>